<dbReference type="InterPro" id="IPR001653">
    <property type="entry name" value="DAP_epimerase_DapF"/>
</dbReference>
<dbReference type="GO" id="GO:0009089">
    <property type="term" value="P:lysine biosynthetic process via diaminopimelate"/>
    <property type="evidence" value="ECO:0007669"/>
    <property type="project" value="UniProtKB-UniRule"/>
</dbReference>
<keyword evidence="12" id="KW-1185">Reference proteome</keyword>
<feature type="binding site" evidence="9">
    <location>
        <position position="56"/>
    </location>
    <ligand>
        <name>substrate</name>
    </ligand>
</feature>
<dbReference type="HAMAP" id="MF_00197">
    <property type="entry name" value="DAP_epimerase"/>
    <property type="match status" value="1"/>
</dbReference>
<sequence length="297" mass="31852">MSHALTDSASPSLRFTKMQGLGNDFVIFDGVRQRIELRPEAVRAIADRHFGVGCDQILLVEAATSPNADFRYRIFNADGTEVAQCGNGARCFAVFVRRAGLTNKEVITVETQSGHLMLHHQSNGEITVNMGIPQLAPADVPFRNNEEAPEYLLSVGDDTLRIAAVGMGNPHAVLRVSSVTDAPVATLGPRIETHPDFPRHCNVGFMEVCDRSHVQLRVWERGVGETLACGSNACAAIVAGIRWDELDHAVAVTLPGGSLYIEWAGPGQPVMMTGPAQVVFDGVWPISAVLGNSEGGS</sequence>
<feature type="site" description="Could be important to modulate the pK values of the two catalytic cysteine residues" evidence="9">
    <location>
        <position position="171"/>
    </location>
</feature>
<reference evidence="11 12" key="1">
    <citation type="submission" date="2016-04" db="EMBL/GenBank/DDBJ databases">
        <title>Acidithiobacillus ferrooxidans genome sequencing and assembly.</title>
        <authorList>
            <person name="Zhou Z."/>
        </authorList>
    </citation>
    <scope>NUCLEOTIDE SEQUENCE [LARGE SCALE GENOMIC DNA]</scope>
    <source>
        <strain evidence="11 12">BY0502</strain>
    </source>
</reference>
<evidence type="ECO:0000313" key="12">
    <source>
        <dbReference type="Proteomes" id="UP000078302"/>
    </source>
</evidence>
<dbReference type="AlphaFoldDB" id="A0A179BAR8"/>
<dbReference type="PANTHER" id="PTHR31689:SF0">
    <property type="entry name" value="DIAMINOPIMELATE EPIMERASE"/>
    <property type="match status" value="1"/>
</dbReference>
<dbReference type="InterPro" id="IPR018510">
    <property type="entry name" value="DAP_epimerase_AS"/>
</dbReference>
<feature type="binding site" evidence="9">
    <location>
        <position position="202"/>
    </location>
    <ligand>
        <name>substrate</name>
    </ligand>
</feature>
<dbReference type="GO" id="GO:0005829">
    <property type="term" value="C:cytosol"/>
    <property type="evidence" value="ECO:0007669"/>
    <property type="project" value="TreeGrafter"/>
</dbReference>
<feature type="binding site" evidence="9">
    <location>
        <begin position="220"/>
        <end position="221"/>
    </location>
    <ligand>
        <name>substrate</name>
    </ligand>
</feature>
<dbReference type="PROSITE" id="PS01326">
    <property type="entry name" value="DAP_EPIMERASE"/>
    <property type="match status" value="1"/>
</dbReference>
<comment type="subcellular location">
    <subcellularLocation>
        <location evidence="9">Cytoplasm</location>
    </subcellularLocation>
</comment>
<dbReference type="EC" id="5.1.1.7" evidence="3 9"/>
<evidence type="ECO:0000256" key="7">
    <source>
        <dbReference type="ARBA" id="ARBA00023235"/>
    </source>
</evidence>
<dbReference type="GO" id="GO:0008837">
    <property type="term" value="F:diaminopimelate epimerase activity"/>
    <property type="evidence" value="ECO:0007669"/>
    <property type="project" value="UniProtKB-UniRule"/>
</dbReference>
<feature type="binding site" evidence="9">
    <location>
        <begin position="86"/>
        <end position="87"/>
    </location>
    <ligand>
        <name>substrate</name>
    </ligand>
</feature>
<evidence type="ECO:0000256" key="5">
    <source>
        <dbReference type="ARBA" id="ARBA00022605"/>
    </source>
</evidence>
<name>A0A179BAR8_ACIFR</name>
<feature type="site" description="Could be important to modulate the pK values of the two catalytic cysteine residues" evidence="9">
    <location>
        <position position="220"/>
    </location>
</feature>
<feature type="active site" description="Proton donor" evidence="9">
    <location>
        <position position="85"/>
    </location>
</feature>
<evidence type="ECO:0000256" key="6">
    <source>
        <dbReference type="ARBA" id="ARBA00023154"/>
    </source>
</evidence>
<evidence type="ECO:0000256" key="3">
    <source>
        <dbReference type="ARBA" id="ARBA00013080"/>
    </source>
</evidence>
<evidence type="ECO:0000313" key="11">
    <source>
        <dbReference type="EMBL" id="OAP88435.1"/>
    </source>
</evidence>
<feature type="binding site" evidence="9">
    <location>
        <position position="76"/>
    </location>
    <ligand>
        <name>substrate</name>
    </ligand>
</feature>
<dbReference type="PANTHER" id="PTHR31689">
    <property type="entry name" value="DIAMINOPIMELATE EPIMERASE, CHLOROPLASTIC"/>
    <property type="match status" value="1"/>
</dbReference>
<feature type="binding site" evidence="9">
    <location>
        <position position="23"/>
    </location>
    <ligand>
        <name>substrate</name>
    </ligand>
</feature>
<dbReference type="Pfam" id="PF01678">
    <property type="entry name" value="DAP_epimerase"/>
    <property type="match status" value="2"/>
</dbReference>
<dbReference type="OrthoDB" id="9805408at2"/>
<protein>
    <recommendedName>
        <fullName evidence="3 9">Diaminopimelate epimerase</fullName>
        <shortName evidence="9">DAP epimerase</shortName>
        <ecNumber evidence="3 9">5.1.1.7</ecNumber>
    </recommendedName>
    <alternativeName>
        <fullName evidence="9">PLP-independent amino acid racemase</fullName>
    </alternativeName>
</protein>
<keyword evidence="6 9" id="KW-0457">Lysine biosynthesis</keyword>
<dbReference type="Gene3D" id="3.10.310.10">
    <property type="entry name" value="Diaminopimelate Epimerase, Chain A, domain 1"/>
    <property type="match status" value="2"/>
</dbReference>
<dbReference type="NCBIfam" id="TIGR00652">
    <property type="entry name" value="DapF"/>
    <property type="match status" value="1"/>
</dbReference>
<gene>
    <name evidence="9" type="primary">dapF</name>
    <name evidence="11" type="ORF">A4H96_11580</name>
</gene>
<comment type="similarity">
    <text evidence="2 9">Belongs to the diaminopimelate epimerase family.</text>
</comment>
<dbReference type="UniPathway" id="UPA00034">
    <property type="reaction ID" value="UER00025"/>
</dbReference>
<evidence type="ECO:0000256" key="1">
    <source>
        <dbReference type="ARBA" id="ARBA00005196"/>
    </source>
</evidence>
<dbReference type="Proteomes" id="UP000078302">
    <property type="component" value="Unassembled WGS sequence"/>
</dbReference>
<evidence type="ECO:0000256" key="10">
    <source>
        <dbReference type="PROSITE-ProRule" id="PRU10125"/>
    </source>
</evidence>
<comment type="subunit">
    <text evidence="9">Homodimer.</text>
</comment>
<keyword evidence="4 9" id="KW-0963">Cytoplasm</keyword>
<organism evidence="11 12">
    <name type="scientific">Acidithiobacillus ferrooxidans</name>
    <name type="common">Thiobacillus ferrooxidans</name>
    <dbReference type="NCBI Taxonomy" id="920"/>
    <lineage>
        <taxon>Bacteria</taxon>
        <taxon>Pseudomonadati</taxon>
        <taxon>Pseudomonadota</taxon>
        <taxon>Acidithiobacillia</taxon>
        <taxon>Acidithiobacillales</taxon>
        <taxon>Acidithiobacillaceae</taxon>
        <taxon>Acidithiobacillus</taxon>
    </lineage>
</organism>
<keyword evidence="5 9" id="KW-0028">Amino-acid biosynthesis</keyword>
<evidence type="ECO:0000256" key="2">
    <source>
        <dbReference type="ARBA" id="ARBA00010219"/>
    </source>
</evidence>
<dbReference type="FunFam" id="3.10.310.10:FF:000001">
    <property type="entry name" value="Diaminopimelate epimerase"/>
    <property type="match status" value="1"/>
</dbReference>
<evidence type="ECO:0000256" key="8">
    <source>
        <dbReference type="ARBA" id="ARBA00051712"/>
    </source>
</evidence>
<proteinExistence type="inferred from homology"/>
<evidence type="ECO:0000256" key="4">
    <source>
        <dbReference type="ARBA" id="ARBA00022490"/>
    </source>
</evidence>
<dbReference type="EMBL" id="LVXZ01000166">
    <property type="protein sequence ID" value="OAP88435.1"/>
    <property type="molecule type" value="Genomic_DNA"/>
</dbReference>
<feature type="active site" description="Proton acceptor" evidence="9">
    <location>
        <position position="229"/>
    </location>
</feature>
<keyword evidence="7 9" id="KW-0413">Isomerase</keyword>
<comment type="catalytic activity">
    <reaction evidence="8 9">
        <text>(2S,6S)-2,6-diaminopimelate = meso-2,6-diaminopimelate</text>
        <dbReference type="Rhea" id="RHEA:15393"/>
        <dbReference type="ChEBI" id="CHEBI:57609"/>
        <dbReference type="ChEBI" id="CHEBI:57791"/>
        <dbReference type="EC" id="5.1.1.7"/>
    </reaction>
</comment>
<comment type="caution">
    <text evidence="11">The sequence shown here is derived from an EMBL/GenBank/DDBJ whole genome shotgun (WGS) entry which is preliminary data.</text>
</comment>
<accession>A0A179BAR8</accession>
<feature type="binding site" evidence="9">
    <location>
        <begin position="230"/>
        <end position="231"/>
    </location>
    <ligand>
        <name>substrate</name>
    </ligand>
</feature>
<feature type="binding site" evidence="9">
    <location>
        <position position="169"/>
    </location>
    <ligand>
        <name>substrate</name>
    </ligand>
</feature>
<feature type="active site" evidence="10">
    <location>
        <position position="85"/>
    </location>
</feature>
<comment type="pathway">
    <text evidence="1 9">Amino-acid biosynthesis; L-lysine biosynthesis via DAP pathway; DL-2,6-diaminopimelate from LL-2,6-diaminopimelate: step 1/1.</text>
</comment>
<dbReference type="SUPFAM" id="SSF54506">
    <property type="entry name" value="Diaminopimelate epimerase-like"/>
    <property type="match status" value="1"/>
</dbReference>
<evidence type="ECO:0000256" key="9">
    <source>
        <dbReference type="HAMAP-Rule" id="MF_00197"/>
    </source>
</evidence>
<comment type="function">
    <text evidence="9">Catalyzes the stereoinversion of LL-2,6-diaminopimelate (L,L-DAP) to meso-diaminopimelate (meso-DAP), a precursor of L-lysine and an essential component of the bacterial peptidoglycan.</text>
</comment>
<dbReference type="RefSeq" id="WP_064219740.1">
    <property type="nucleotide sequence ID" value="NZ_LVXZ01000166.1"/>
</dbReference>